<evidence type="ECO:0000313" key="2">
    <source>
        <dbReference type="EMBL" id="QCL99769.1"/>
    </source>
</evidence>
<gene>
    <name evidence="2" type="ORF">CFBP6624_06205</name>
</gene>
<name>A0AAE6BJT7_AGRTU</name>
<organism evidence="2 3">
    <name type="scientific">Agrobacterium tumefaciens</name>
    <dbReference type="NCBI Taxonomy" id="358"/>
    <lineage>
        <taxon>Bacteria</taxon>
        <taxon>Pseudomonadati</taxon>
        <taxon>Pseudomonadota</taxon>
        <taxon>Alphaproteobacteria</taxon>
        <taxon>Hyphomicrobiales</taxon>
        <taxon>Rhizobiaceae</taxon>
        <taxon>Rhizobium/Agrobacterium group</taxon>
        <taxon>Agrobacterium</taxon>
        <taxon>Agrobacterium tumefaciens complex</taxon>
    </lineage>
</organism>
<feature type="compositionally biased region" description="Basic residues" evidence="1">
    <location>
        <begin position="1"/>
        <end position="11"/>
    </location>
</feature>
<evidence type="ECO:0000313" key="3">
    <source>
        <dbReference type="Proteomes" id="UP000298646"/>
    </source>
</evidence>
<evidence type="ECO:0000256" key="1">
    <source>
        <dbReference type="SAM" id="MobiDB-lite"/>
    </source>
</evidence>
<feature type="region of interest" description="Disordered" evidence="1">
    <location>
        <begin position="1"/>
        <end position="31"/>
    </location>
</feature>
<sequence length="84" mass="9730">MFRLSHRKYREKRADDRYRANQQQQREHGKRTPVPLVFGHIEFHAANVVVGSVRPCPVVGDRNVCALIVLEQDDRCHGHASLAW</sequence>
<proteinExistence type="predicted"/>
<reference evidence="2 3" key="1">
    <citation type="submission" date="2019-04" db="EMBL/GenBank/DDBJ databases">
        <title>Complete genome sequence of Agrobacterium tumefaciens CFBP6624.</title>
        <authorList>
            <person name="Haryono M."/>
            <person name="Lin Y.-C."/>
            <person name="Lai E.-M."/>
            <person name="Kuo C.-H."/>
        </authorList>
    </citation>
    <scope>NUCLEOTIDE SEQUENCE [LARGE SCALE GENOMIC DNA]</scope>
    <source>
        <strain evidence="2 3">CFBP6624</strain>
    </source>
</reference>
<dbReference type="Proteomes" id="UP000298646">
    <property type="component" value="Chromosome circular"/>
</dbReference>
<protein>
    <submittedName>
        <fullName evidence="2">Uncharacterized protein</fullName>
    </submittedName>
</protein>
<accession>A0AAE6BJT7</accession>
<dbReference type="AlphaFoldDB" id="A0AAE6BJT7"/>
<dbReference type="EMBL" id="CP039907">
    <property type="protein sequence ID" value="QCL99769.1"/>
    <property type="molecule type" value="Genomic_DNA"/>
</dbReference>